<dbReference type="EMBL" id="MGGM01000022">
    <property type="protein sequence ID" value="OGM28941.1"/>
    <property type="molecule type" value="Genomic_DNA"/>
</dbReference>
<evidence type="ECO:0008006" key="4">
    <source>
        <dbReference type="Google" id="ProtNLM"/>
    </source>
</evidence>
<name>A0A1F7YNM1_9BACT</name>
<protein>
    <recommendedName>
        <fullName evidence="4">Major facilitator superfamily (MFS) profile domain-containing protein</fullName>
    </recommendedName>
</protein>
<keyword evidence="1" id="KW-1133">Transmembrane helix</keyword>
<dbReference type="AlphaFoldDB" id="A0A1F7YNM1"/>
<keyword evidence="1" id="KW-0472">Membrane</keyword>
<dbReference type="Proteomes" id="UP000177263">
    <property type="component" value="Unassembled WGS sequence"/>
</dbReference>
<feature type="transmembrane region" description="Helical" evidence="1">
    <location>
        <begin position="88"/>
        <end position="112"/>
    </location>
</feature>
<evidence type="ECO:0000313" key="3">
    <source>
        <dbReference type="Proteomes" id="UP000177263"/>
    </source>
</evidence>
<keyword evidence="1" id="KW-0812">Transmembrane</keyword>
<feature type="transmembrane region" description="Helical" evidence="1">
    <location>
        <begin position="49"/>
        <end position="76"/>
    </location>
</feature>
<evidence type="ECO:0000313" key="2">
    <source>
        <dbReference type="EMBL" id="OGM28941.1"/>
    </source>
</evidence>
<gene>
    <name evidence="2" type="ORF">A2801_01085</name>
</gene>
<sequence>MSKQLRNLLTLPIHQLGLVQALGVTFYIIIVSFFMANAESVFGQKLNGFLAPVVFLLLFSVSALVCAIISFGYPFLLFWEEKKPRQALCLVGYTAGWLIGIFVILFGILLLIPR</sequence>
<evidence type="ECO:0000256" key="1">
    <source>
        <dbReference type="SAM" id="Phobius"/>
    </source>
</evidence>
<comment type="caution">
    <text evidence="2">The sequence shown here is derived from an EMBL/GenBank/DDBJ whole genome shotgun (WGS) entry which is preliminary data.</text>
</comment>
<feature type="transmembrane region" description="Helical" evidence="1">
    <location>
        <begin position="16"/>
        <end position="37"/>
    </location>
</feature>
<reference evidence="2 3" key="1">
    <citation type="journal article" date="2016" name="Nat. Commun.">
        <title>Thousands of microbial genomes shed light on interconnected biogeochemical processes in an aquifer system.</title>
        <authorList>
            <person name="Anantharaman K."/>
            <person name="Brown C.T."/>
            <person name="Hug L.A."/>
            <person name="Sharon I."/>
            <person name="Castelle C.J."/>
            <person name="Probst A.J."/>
            <person name="Thomas B.C."/>
            <person name="Singh A."/>
            <person name="Wilkins M.J."/>
            <person name="Karaoz U."/>
            <person name="Brodie E.L."/>
            <person name="Williams K.H."/>
            <person name="Hubbard S.S."/>
            <person name="Banfield J.F."/>
        </authorList>
    </citation>
    <scope>NUCLEOTIDE SEQUENCE [LARGE SCALE GENOMIC DNA]</scope>
</reference>
<organism evidence="2 3">
    <name type="scientific">Candidatus Woesebacteria bacterium RIFCSPHIGHO2_01_FULL_41_10</name>
    <dbReference type="NCBI Taxonomy" id="1802500"/>
    <lineage>
        <taxon>Bacteria</taxon>
        <taxon>Candidatus Woeseibacteriota</taxon>
    </lineage>
</organism>
<proteinExistence type="predicted"/>
<accession>A0A1F7YNM1</accession>